<evidence type="ECO:0000259" key="1">
    <source>
        <dbReference type="PROSITE" id="PS50206"/>
    </source>
</evidence>
<keyword evidence="3" id="KW-1185">Reference proteome</keyword>
<proteinExistence type="predicted"/>
<gene>
    <name evidence="2" type="ORF">AGLY_008564</name>
</gene>
<name>A0A6G0TKR8_APHGL</name>
<dbReference type="AlphaFoldDB" id="A0A6G0TKR8"/>
<organism evidence="2 3">
    <name type="scientific">Aphis glycines</name>
    <name type="common">Soybean aphid</name>
    <dbReference type="NCBI Taxonomy" id="307491"/>
    <lineage>
        <taxon>Eukaryota</taxon>
        <taxon>Metazoa</taxon>
        <taxon>Ecdysozoa</taxon>
        <taxon>Arthropoda</taxon>
        <taxon>Hexapoda</taxon>
        <taxon>Insecta</taxon>
        <taxon>Pterygota</taxon>
        <taxon>Neoptera</taxon>
        <taxon>Paraneoptera</taxon>
        <taxon>Hemiptera</taxon>
        <taxon>Sternorrhyncha</taxon>
        <taxon>Aphidomorpha</taxon>
        <taxon>Aphidoidea</taxon>
        <taxon>Aphididae</taxon>
        <taxon>Aphidini</taxon>
        <taxon>Aphis</taxon>
        <taxon>Aphis</taxon>
    </lineage>
</organism>
<evidence type="ECO:0000313" key="2">
    <source>
        <dbReference type="EMBL" id="KAE9534474.1"/>
    </source>
</evidence>
<dbReference type="CDD" id="cd01446">
    <property type="entry name" value="DSP_MapKP"/>
    <property type="match status" value="1"/>
</dbReference>
<dbReference type="Gene3D" id="3.40.250.10">
    <property type="entry name" value="Rhodanese-like domain"/>
    <property type="match status" value="1"/>
</dbReference>
<evidence type="ECO:0000313" key="3">
    <source>
        <dbReference type="Proteomes" id="UP000475862"/>
    </source>
</evidence>
<dbReference type="InterPro" id="IPR001763">
    <property type="entry name" value="Rhodanese-like_dom"/>
</dbReference>
<feature type="domain" description="Rhodanese" evidence="1">
    <location>
        <begin position="28"/>
        <end position="63"/>
    </location>
</feature>
<sequence length="183" mass="20487">MPAEDDSSVLSNICVGCEWLATELSSSNKCQLLILDCRSSMDFSECHIRDAVNFSIPTIMLRRLAAGKIDLASTVKCTDLREQIVNAYKQSVFVLYGDECLDDRKTTSSVSDTMIVLAKRLLKDGCKVHCLNVFIMITFELFRVPTINLNKIMKFLVVQKGKYLFYNSASGCSQVNIVMVGNF</sequence>
<dbReference type="SUPFAM" id="SSF52821">
    <property type="entry name" value="Rhodanese/Cell cycle control phosphatase"/>
    <property type="match status" value="1"/>
</dbReference>
<dbReference type="Pfam" id="PF00581">
    <property type="entry name" value="Rhodanese"/>
    <property type="match status" value="1"/>
</dbReference>
<dbReference type="PROSITE" id="PS50206">
    <property type="entry name" value="RHODANESE_3"/>
    <property type="match status" value="1"/>
</dbReference>
<accession>A0A6G0TKR8</accession>
<dbReference type="InterPro" id="IPR036873">
    <property type="entry name" value="Rhodanese-like_dom_sf"/>
</dbReference>
<protein>
    <recommendedName>
        <fullName evidence="1">Rhodanese domain-containing protein</fullName>
    </recommendedName>
</protein>
<dbReference type="OrthoDB" id="165342at2759"/>
<comment type="caution">
    <text evidence="2">The sequence shown here is derived from an EMBL/GenBank/DDBJ whole genome shotgun (WGS) entry which is preliminary data.</text>
</comment>
<dbReference type="EMBL" id="VYZN01000028">
    <property type="protein sequence ID" value="KAE9534474.1"/>
    <property type="molecule type" value="Genomic_DNA"/>
</dbReference>
<reference evidence="2 3" key="1">
    <citation type="submission" date="2019-08" db="EMBL/GenBank/DDBJ databases">
        <title>The genome of the soybean aphid Biotype 1, its phylome, world population structure and adaptation to the North American continent.</title>
        <authorList>
            <person name="Giordano R."/>
            <person name="Donthu R.K."/>
            <person name="Hernandez A.G."/>
            <person name="Wright C.L."/>
            <person name="Zimin A.V."/>
        </authorList>
    </citation>
    <scope>NUCLEOTIDE SEQUENCE [LARGE SCALE GENOMIC DNA]</scope>
    <source>
        <tissue evidence="2">Whole aphids</tissue>
    </source>
</reference>
<dbReference type="Proteomes" id="UP000475862">
    <property type="component" value="Unassembled WGS sequence"/>
</dbReference>